<dbReference type="SMART" id="SM01040">
    <property type="entry name" value="Bro-N"/>
    <property type="match status" value="1"/>
</dbReference>
<dbReference type="PANTHER" id="PTHR36180">
    <property type="entry name" value="DNA-BINDING PROTEIN-RELATED-RELATED"/>
    <property type="match status" value="1"/>
</dbReference>
<dbReference type="EMBL" id="KY523104">
    <property type="protein sequence ID" value="QKU35626.1"/>
    <property type="molecule type" value="Genomic_DNA"/>
</dbReference>
<dbReference type="PANTHER" id="PTHR36180:SF2">
    <property type="entry name" value="BRO FAMILY PROTEIN"/>
    <property type="match status" value="1"/>
</dbReference>
<dbReference type="Pfam" id="PF02498">
    <property type="entry name" value="Bro-N"/>
    <property type="match status" value="1"/>
</dbReference>
<organism evidence="4">
    <name type="scientific">Tupanvirus soda lake</name>
    <dbReference type="NCBI Taxonomy" id="2126985"/>
    <lineage>
        <taxon>Viruses</taxon>
        <taxon>Varidnaviria</taxon>
        <taxon>Bamfordvirae</taxon>
        <taxon>Nucleocytoviricota</taxon>
        <taxon>Megaviricetes</taxon>
        <taxon>Imitervirales</taxon>
        <taxon>Mimiviridae</taxon>
        <taxon>Megamimivirinae</taxon>
        <taxon>Tupanvirus</taxon>
        <taxon>Tupanvirus salinum</taxon>
    </lineage>
</organism>
<dbReference type="KEGG" id="vg:80519063"/>
<reference evidence="4" key="1">
    <citation type="submission" date="2017-01" db="EMBL/GenBank/DDBJ databases">
        <authorList>
            <person name="Assis F.L."/>
            <person name="Abrahao J.S."/>
            <person name="Silva L."/>
            <person name="Khalil J.B."/>
            <person name="Rodrigues R."/>
            <person name="Silva L.S."/>
            <person name="Arantes T."/>
            <person name="Boratto P."/>
            <person name="Andrade M."/>
            <person name="Kroon E.G."/>
            <person name="Ribeiro B."/>
            <person name="Bergier I."/>
            <person name="Seligmann H."/>
            <person name="Ghigo E."/>
            <person name="Colson P."/>
            <person name="Levasseur A."/>
            <person name="Raoult D."/>
            <person name="Scola B.L."/>
        </authorList>
    </citation>
    <scope>NUCLEOTIDE SEQUENCE</scope>
    <source>
        <strain evidence="4">Soda lake</strain>
    </source>
</reference>
<accession>A0A6N1NW57</accession>
<feature type="domain" description="Bro-N" evidence="3">
    <location>
        <begin position="63"/>
        <end position="175"/>
    </location>
</feature>
<sequence length="374" mass="44249">MSKTKKKQVLKLYMTKEDRKRNDKKKGLYESDEEIDDEIEQDKPKKIIQKLVDDNTKVATPGDKIISKMFTYEEADVFVILDKDKKPYYRGKDIATVLEYKNTKDALCKHVDKKYKMSFADMGSRIATPIKIDPQTTFINNSGLFQLVSRSKKPEAVKLWEFITEEVLPELFTTGTYTMPITETDIDKLNKSFYDDNMLSKYMGNPCVYFAYVGKHQVKINGIIKEEHIIKFGETRKMEERDLKQHRKFYKKFNVLGIWKTLANVEVEKQIETNFKSLNMIVDLKIKGMNKTKEENRKEHIILTEKHNLQYCLDMIEKVVKETSLPQENEYKNIIKDLEHKNEILTEKYKHVNELNKQLKENLNDLRTKIHHKK</sequence>
<protein>
    <submittedName>
        <fullName evidence="4">Putative Bro-N domain-containing protein</fullName>
    </submittedName>
</protein>
<reference evidence="4" key="2">
    <citation type="journal article" date="2018" name="Nat. Commun.">
        <title>Tailed giant Tupanvirus possesses the most complete translational apparatus of the known virosphere.</title>
        <authorList>
            <person name="Abrahao J."/>
            <person name="Silva L."/>
            <person name="Silva L.S."/>
            <person name="Khalil J.Y.B."/>
            <person name="Rodrigues R."/>
            <person name="Arantes T."/>
            <person name="Assis F."/>
            <person name="Boratto P."/>
            <person name="Andrade M."/>
            <person name="Kroon E.G."/>
            <person name="Ribeiro B."/>
            <person name="Bergier I."/>
            <person name="Seligmann H."/>
            <person name="Ghigo E."/>
            <person name="Colson P."/>
            <person name="Levasseur A."/>
            <person name="Kroemer G."/>
            <person name="Raoult D."/>
            <person name="La Scola B."/>
        </authorList>
    </citation>
    <scope>NUCLEOTIDE SEQUENCE [LARGE SCALE GENOMIC DNA]</scope>
    <source>
        <strain evidence="4">Soda lake</strain>
    </source>
</reference>
<dbReference type="PROSITE" id="PS51750">
    <property type="entry name" value="BRO_N"/>
    <property type="match status" value="1"/>
</dbReference>
<keyword evidence="1" id="KW-0175">Coiled coil</keyword>
<feature type="region of interest" description="Disordered" evidence="2">
    <location>
        <begin position="16"/>
        <end position="35"/>
    </location>
</feature>
<evidence type="ECO:0000313" key="4">
    <source>
        <dbReference type="EMBL" id="QKU35626.1"/>
    </source>
</evidence>
<dbReference type="InterPro" id="IPR003497">
    <property type="entry name" value="BRO_N_domain"/>
</dbReference>
<evidence type="ECO:0000256" key="1">
    <source>
        <dbReference type="SAM" id="Coils"/>
    </source>
</evidence>
<dbReference type="RefSeq" id="YP_010782299.1">
    <property type="nucleotide sequence ID" value="NC_075039.1"/>
</dbReference>
<evidence type="ECO:0000256" key="2">
    <source>
        <dbReference type="SAM" id="MobiDB-lite"/>
    </source>
</evidence>
<evidence type="ECO:0000259" key="3">
    <source>
        <dbReference type="PROSITE" id="PS51750"/>
    </source>
</evidence>
<feature type="compositionally biased region" description="Basic and acidic residues" evidence="2">
    <location>
        <begin position="16"/>
        <end position="29"/>
    </location>
</feature>
<feature type="coiled-coil region" evidence="1">
    <location>
        <begin position="328"/>
        <end position="369"/>
    </location>
</feature>
<dbReference type="GeneID" id="80519063"/>
<proteinExistence type="predicted"/>
<name>A0A6N1NW57_9VIRU</name>